<comment type="caution">
    <text evidence="16">The sequence shown here is derived from an EMBL/GenBank/DDBJ whole genome shotgun (WGS) entry which is preliminary data.</text>
</comment>
<evidence type="ECO:0000256" key="10">
    <source>
        <dbReference type="ARBA" id="ARBA00023004"/>
    </source>
</evidence>
<evidence type="ECO:0000256" key="12">
    <source>
        <dbReference type="ARBA" id="ARBA00048721"/>
    </source>
</evidence>
<dbReference type="CDD" id="cd02165">
    <property type="entry name" value="NMNAT"/>
    <property type="match status" value="1"/>
</dbReference>
<dbReference type="GO" id="GO:0005524">
    <property type="term" value="F:ATP binding"/>
    <property type="evidence" value="ECO:0007669"/>
    <property type="project" value="UniProtKB-KW"/>
</dbReference>
<dbReference type="STRING" id="29561.MM26B8_02300"/>
<dbReference type="Pfam" id="PF01467">
    <property type="entry name" value="CTP_transf_like"/>
    <property type="match status" value="1"/>
</dbReference>
<dbReference type="EC" id="2.7.7.18" evidence="14"/>
<evidence type="ECO:0000256" key="14">
    <source>
        <dbReference type="HAMAP-Rule" id="MF_00244"/>
    </source>
</evidence>
<dbReference type="NCBIfam" id="TIGR00482">
    <property type="entry name" value="nicotinate (nicotinamide) nucleotide adenylyltransferase"/>
    <property type="match status" value="1"/>
</dbReference>
<dbReference type="Proteomes" id="UP000033750">
    <property type="component" value="Unassembled WGS sequence"/>
</dbReference>
<evidence type="ECO:0000256" key="6">
    <source>
        <dbReference type="ARBA" id="ARBA00022723"/>
    </source>
</evidence>
<dbReference type="GO" id="GO:0009435">
    <property type="term" value="P:NAD+ biosynthetic process"/>
    <property type="evidence" value="ECO:0007669"/>
    <property type="project" value="UniProtKB-UniRule"/>
</dbReference>
<dbReference type="SUPFAM" id="SSF52374">
    <property type="entry name" value="Nucleotidylyl transferase"/>
    <property type="match status" value="1"/>
</dbReference>
<evidence type="ECO:0000256" key="1">
    <source>
        <dbReference type="ARBA" id="ARBA00002324"/>
    </source>
</evidence>
<comment type="catalytic activity">
    <reaction evidence="13">
        <text>P(1),P(4)-bis(5'-adenosyl) tetraphosphate + H2O = 2 ADP + 2 H(+)</text>
        <dbReference type="Rhea" id="RHEA:24252"/>
        <dbReference type="ChEBI" id="CHEBI:15377"/>
        <dbReference type="ChEBI" id="CHEBI:15378"/>
        <dbReference type="ChEBI" id="CHEBI:58141"/>
        <dbReference type="ChEBI" id="CHEBI:456216"/>
        <dbReference type="EC" id="3.6.1.41"/>
    </reaction>
</comment>
<dbReference type="InterPro" id="IPR005249">
    <property type="entry name" value="YqeK"/>
</dbReference>
<dbReference type="PANTHER" id="PTHR39321">
    <property type="entry name" value="NICOTINATE-NUCLEOTIDE ADENYLYLTRANSFERASE-RELATED"/>
    <property type="match status" value="1"/>
</dbReference>
<evidence type="ECO:0000313" key="17">
    <source>
        <dbReference type="Proteomes" id="UP000033750"/>
    </source>
</evidence>
<dbReference type="GO" id="GO:0008803">
    <property type="term" value="F:bis(5'-nucleosyl)-tetraphosphatase (symmetrical) activity"/>
    <property type="evidence" value="ECO:0007669"/>
    <property type="project" value="UniProtKB-EC"/>
</dbReference>
<dbReference type="Pfam" id="PF01966">
    <property type="entry name" value="HD"/>
    <property type="match status" value="1"/>
</dbReference>
<evidence type="ECO:0000256" key="11">
    <source>
        <dbReference type="ARBA" id="ARBA00023027"/>
    </source>
</evidence>
<comment type="similarity">
    <text evidence="14">Belongs to the NadD family.</text>
</comment>
<dbReference type="NCBIfam" id="NF005519">
    <property type="entry name" value="PRK07152.1"/>
    <property type="match status" value="1"/>
</dbReference>
<dbReference type="EMBL" id="JZXN01000016">
    <property type="protein sequence ID" value="KKB26826.1"/>
    <property type="molecule type" value="Genomic_DNA"/>
</dbReference>
<evidence type="ECO:0000256" key="4">
    <source>
        <dbReference type="ARBA" id="ARBA00022679"/>
    </source>
</evidence>
<evidence type="ECO:0000256" key="13">
    <source>
        <dbReference type="ARBA" id="ARBA00049417"/>
    </source>
</evidence>
<name>A0A0F5H0H7_9BACT</name>
<dbReference type="RefSeq" id="WP_046096926.1">
    <property type="nucleotide sequence ID" value="NZ_JZXN01000016.1"/>
</dbReference>
<dbReference type="NCBIfam" id="TIGR00277">
    <property type="entry name" value="HDIG"/>
    <property type="match status" value="1"/>
</dbReference>
<evidence type="ECO:0000259" key="15">
    <source>
        <dbReference type="PROSITE" id="PS51831"/>
    </source>
</evidence>
<keyword evidence="4 14" id="KW-0808">Transferase</keyword>
<keyword evidence="11 14" id="KW-0520">NAD</keyword>
<dbReference type="PATRIC" id="fig|1264554.4.peg.452"/>
<dbReference type="AlphaFoldDB" id="A0A0F5H0H7"/>
<evidence type="ECO:0000256" key="9">
    <source>
        <dbReference type="ARBA" id="ARBA00022840"/>
    </source>
</evidence>
<dbReference type="CDD" id="cd00077">
    <property type="entry name" value="HDc"/>
    <property type="match status" value="1"/>
</dbReference>
<gene>
    <name evidence="14" type="primary">nadD</name>
    <name evidence="16" type="ORF">MMELEA_05080</name>
</gene>
<comment type="pathway">
    <text evidence="2 14">Cofactor biosynthesis; NAD(+) biosynthesis; deamido-NAD(+) from nicotinate D-ribonucleotide: step 1/1.</text>
</comment>
<dbReference type="HAMAP" id="MF_00244">
    <property type="entry name" value="NaMN_adenylyltr"/>
    <property type="match status" value="1"/>
</dbReference>
<dbReference type="PANTHER" id="PTHR39321:SF3">
    <property type="entry name" value="PHOSPHOPANTETHEINE ADENYLYLTRANSFERASE"/>
    <property type="match status" value="1"/>
</dbReference>
<dbReference type="InterPro" id="IPR005248">
    <property type="entry name" value="NadD/NMNAT"/>
</dbReference>
<dbReference type="SMART" id="SM00471">
    <property type="entry name" value="HDc"/>
    <property type="match status" value="1"/>
</dbReference>
<evidence type="ECO:0000256" key="3">
    <source>
        <dbReference type="ARBA" id="ARBA00022642"/>
    </source>
</evidence>
<sequence length="364" mass="42531">MKIGLYGGSFNPVHSGHIKIANLAINELNLDKLIFIPAAVNPFKKKQKNAPSQDRINMLNLAIENSKKMEISDFEIKRGGVSYTFETIRYFKNKFKDHELFFVMGSDLLAKLHKWENIDEISKKCQLVVFRRQKRIPTSNIKKFNIKVLKNEIFNESSTSIRNGFLEQTPWKVNEYIGKNYLYAFELVHNILKVDPKRAKHCVKAAEFASKLAKNLNYNVKVAYHAGLFHDIAKRFSEEFSYNLIKKYTKNFSKEKYPKEFLHQVCGALWVEKIYKNDNKELIHAISIHTSLDLELNLLDKIIFVADKICDGRAFEGVQKLRKLALENFDLAFKEIVKLNYKFNLDKGVKFDKKALEIYNKWMN</sequence>
<dbReference type="InterPro" id="IPR006674">
    <property type="entry name" value="HD_domain"/>
</dbReference>
<evidence type="ECO:0000256" key="2">
    <source>
        <dbReference type="ARBA" id="ARBA00005019"/>
    </source>
</evidence>
<dbReference type="GO" id="GO:0004515">
    <property type="term" value="F:nicotinate-nucleotide adenylyltransferase activity"/>
    <property type="evidence" value="ECO:0007669"/>
    <property type="project" value="UniProtKB-UniRule"/>
</dbReference>
<evidence type="ECO:0000256" key="5">
    <source>
        <dbReference type="ARBA" id="ARBA00022695"/>
    </source>
</evidence>
<organism evidence="16 17">
    <name type="scientific">Mycoplasmopsis meleagridis ATCC 25294</name>
    <dbReference type="NCBI Taxonomy" id="1264554"/>
    <lineage>
        <taxon>Bacteria</taxon>
        <taxon>Bacillati</taxon>
        <taxon>Mycoplasmatota</taxon>
        <taxon>Mycoplasmoidales</taxon>
        <taxon>Metamycoplasmataceae</taxon>
        <taxon>Mycoplasmopsis</taxon>
    </lineage>
</organism>
<dbReference type="InterPro" id="IPR003607">
    <property type="entry name" value="HD/PDEase_dom"/>
</dbReference>
<comment type="catalytic activity">
    <reaction evidence="12 14">
        <text>nicotinate beta-D-ribonucleotide + ATP + H(+) = deamido-NAD(+) + diphosphate</text>
        <dbReference type="Rhea" id="RHEA:22860"/>
        <dbReference type="ChEBI" id="CHEBI:15378"/>
        <dbReference type="ChEBI" id="CHEBI:30616"/>
        <dbReference type="ChEBI" id="CHEBI:33019"/>
        <dbReference type="ChEBI" id="CHEBI:57502"/>
        <dbReference type="ChEBI" id="CHEBI:58437"/>
        <dbReference type="EC" id="2.7.7.18"/>
    </reaction>
</comment>
<keyword evidence="17" id="KW-1185">Reference proteome</keyword>
<dbReference type="Gene3D" id="1.10.3210.10">
    <property type="entry name" value="Hypothetical protein af1432"/>
    <property type="match status" value="1"/>
</dbReference>
<dbReference type="NCBIfam" id="TIGR00125">
    <property type="entry name" value="cyt_tran_rel"/>
    <property type="match status" value="1"/>
</dbReference>
<keyword evidence="3 14" id="KW-0662">Pyridine nucleotide biosynthesis</keyword>
<dbReference type="SUPFAM" id="SSF109604">
    <property type="entry name" value="HD-domain/PDEase-like"/>
    <property type="match status" value="1"/>
</dbReference>
<evidence type="ECO:0000256" key="8">
    <source>
        <dbReference type="ARBA" id="ARBA00022801"/>
    </source>
</evidence>
<evidence type="ECO:0000256" key="7">
    <source>
        <dbReference type="ARBA" id="ARBA00022741"/>
    </source>
</evidence>
<keyword evidence="7 14" id="KW-0547">Nucleotide-binding</keyword>
<evidence type="ECO:0000313" key="16">
    <source>
        <dbReference type="EMBL" id="KKB26826.1"/>
    </source>
</evidence>
<dbReference type="NCBIfam" id="NF000840">
    <property type="entry name" value="PRK00071.1-3"/>
    <property type="match status" value="1"/>
</dbReference>
<reference evidence="16 17" key="1">
    <citation type="submission" date="2015-03" db="EMBL/GenBank/DDBJ databases">
        <title>Genome sequence of Mycoplasma meleagridis strain ATCC 25294.</title>
        <authorList>
            <person name="Yacoub E."/>
            <person name="Blanchard A."/>
            <person name="Sirand-Pugnet P."/>
            <person name="Mardassi B.B.A."/>
        </authorList>
    </citation>
    <scope>NUCLEOTIDE SEQUENCE [LARGE SCALE GENOMIC DNA]</scope>
    <source>
        <strain evidence="16 17">ATCC 25294</strain>
    </source>
</reference>
<dbReference type="NCBIfam" id="TIGR00488">
    <property type="entry name" value="bis(5'-nucleosyl)-tetraphosphatase (symmetrical) YqeK"/>
    <property type="match status" value="1"/>
</dbReference>
<comment type="function">
    <text evidence="1 14">Catalyzes the reversible adenylation of nicotinate mononucleotide (NaMN) to nicotinic acid adenine dinucleotide (NaAD).</text>
</comment>
<dbReference type="PROSITE" id="PS51831">
    <property type="entry name" value="HD"/>
    <property type="match status" value="1"/>
</dbReference>
<accession>A0A0F5H0H7</accession>
<dbReference type="InterPro" id="IPR004821">
    <property type="entry name" value="Cyt_trans-like"/>
</dbReference>
<dbReference type="Gene3D" id="3.40.50.620">
    <property type="entry name" value="HUPs"/>
    <property type="match status" value="1"/>
</dbReference>
<dbReference type="UniPathway" id="UPA00253">
    <property type="reaction ID" value="UER00332"/>
</dbReference>
<dbReference type="InterPro" id="IPR006675">
    <property type="entry name" value="HDIG_dom"/>
</dbReference>
<dbReference type="GO" id="GO:0046872">
    <property type="term" value="F:metal ion binding"/>
    <property type="evidence" value="ECO:0007669"/>
    <property type="project" value="UniProtKB-KW"/>
</dbReference>
<keyword evidence="6" id="KW-0479">Metal-binding</keyword>
<dbReference type="OrthoDB" id="5295945at2"/>
<dbReference type="InterPro" id="IPR014729">
    <property type="entry name" value="Rossmann-like_a/b/a_fold"/>
</dbReference>
<keyword evidence="10" id="KW-0408">Iron</keyword>
<keyword evidence="9 14" id="KW-0067">ATP-binding</keyword>
<protein>
    <recommendedName>
        <fullName evidence="14">Probable nicotinate-nucleotide adenylyltransferase</fullName>
        <ecNumber evidence="14">2.7.7.18</ecNumber>
    </recommendedName>
    <alternativeName>
        <fullName evidence="14">Deamido-NAD(+) diphosphorylase</fullName>
    </alternativeName>
    <alternativeName>
        <fullName evidence="14">Deamido-NAD(+) pyrophosphorylase</fullName>
    </alternativeName>
    <alternativeName>
        <fullName evidence="14">Nicotinate mononucleotide adenylyltransferase</fullName>
        <shortName evidence="14">NaMN adenylyltransferase</shortName>
    </alternativeName>
</protein>
<feature type="domain" description="HD" evidence="15">
    <location>
        <begin position="198"/>
        <end position="312"/>
    </location>
</feature>
<keyword evidence="5 14" id="KW-0548">Nucleotidyltransferase</keyword>
<proteinExistence type="inferred from homology"/>
<keyword evidence="8 16" id="KW-0378">Hydrolase</keyword>